<dbReference type="PANTHER" id="PTHR43547:SF2">
    <property type="entry name" value="HYBRID SIGNAL TRANSDUCTION HISTIDINE KINASE C"/>
    <property type="match status" value="1"/>
</dbReference>
<dbReference type="EMBL" id="AP027142">
    <property type="protein sequence ID" value="BDV33727.1"/>
    <property type="molecule type" value="Genomic_DNA"/>
</dbReference>
<dbReference type="InterPro" id="IPR003594">
    <property type="entry name" value="HATPase_dom"/>
</dbReference>
<dbReference type="InterPro" id="IPR003018">
    <property type="entry name" value="GAF"/>
</dbReference>
<feature type="domain" description="Histidine kinase" evidence="4">
    <location>
        <begin position="198"/>
        <end position="410"/>
    </location>
</feature>
<dbReference type="SMART" id="SM00388">
    <property type="entry name" value="HisKA"/>
    <property type="match status" value="1"/>
</dbReference>
<protein>
    <recommendedName>
        <fullName evidence="2">histidine kinase</fullName>
        <ecNumber evidence="2">2.7.13.3</ecNumber>
    </recommendedName>
</protein>
<gene>
    <name evidence="5" type="ORF">SS37A_12560</name>
</gene>
<dbReference type="SUPFAM" id="SSF47384">
    <property type="entry name" value="Homodimeric domain of signal transducing histidine kinase"/>
    <property type="match status" value="1"/>
</dbReference>
<dbReference type="Gene3D" id="3.30.450.40">
    <property type="match status" value="1"/>
</dbReference>
<dbReference type="SMART" id="SM00387">
    <property type="entry name" value="HATPase_c"/>
    <property type="match status" value="1"/>
</dbReference>
<evidence type="ECO:0000313" key="5">
    <source>
        <dbReference type="EMBL" id="BDV33727.1"/>
    </source>
</evidence>
<name>A0ABM8E6Y2_9HYPH</name>
<evidence type="ECO:0000313" key="6">
    <source>
        <dbReference type="Proteomes" id="UP001317629"/>
    </source>
</evidence>
<dbReference type="PRINTS" id="PR00344">
    <property type="entry name" value="BCTRLSENSOR"/>
</dbReference>
<dbReference type="InterPro" id="IPR036890">
    <property type="entry name" value="HATPase_C_sf"/>
</dbReference>
<reference evidence="5 6" key="1">
    <citation type="journal article" date="2023" name="Int. J. Syst. Evol. Microbiol.">
        <title>Methylocystis iwaonis sp. nov., a type II methane-oxidizing bacterium from surface soil of a rice paddy field in Japan, and emended description of the genus Methylocystis (ex Whittenbury et al. 1970) Bowman et al. 1993.</title>
        <authorList>
            <person name="Kaise H."/>
            <person name="Sawadogo J.B."/>
            <person name="Alam M.S."/>
            <person name="Ueno C."/>
            <person name="Dianou D."/>
            <person name="Shinjo R."/>
            <person name="Asakawa S."/>
        </authorList>
    </citation>
    <scope>NUCLEOTIDE SEQUENCE [LARGE SCALE GENOMIC DNA]</scope>
    <source>
        <strain evidence="5 6">SS37A-Re</strain>
    </source>
</reference>
<keyword evidence="3" id="KW-0597">Phosphoprotein</keyword>
<evidence type="ECO:0000256" key="2">
    <source>
        <dbReference type="ARBA" id="ARBA00012438"/>
    </source>
</evidence>
<dbReference type="InterPro" id="IPR005467">
    <property type="entry name" value="His_kinase_dom"/>
</dbReference>
<accession>A0ABM8E6Y2</accession>
<dbReference type="Pfam" id="PF13185">
    <property type="entry name" value="GAF_2"/>
    <property type="match status" value="1"/>
</dbReference>
<comment type="catalytic activity">
    <reaction evidence="1">
        <text>ATP + protein L-histidine = ADP + protein N-phospho-L-histidine.</text>
        <dbReference type="EC" id="2.7.13.3"/>
    </reaction>
</comment>
<evidence type="ECO:0000256" key="3">
    <source>
        <dbReference type="ARBA" id="ARBA00022553"/>
    </source>
</evidence>
<dbReference type="SMART" id="SM00065">
    <property type="entry name" value="GAF"/>
    <property type="match status" value="1"/>
</dbReference>
<organism evidence="5 6">
    <name type="scientific">Methylocystis iwaonis</name>
    <dbReference type="NCBI Taxonomy" id="2885079"/>
    <lineage>
        <taxon>Bacteria</taxon>
        <taxon>Pseudomonadati</taxon>
        <taxon>Pseudomonadota</taxon>
        <taxon>Alphaproteobacteria</taxon>
        <taxon>Hyphomicrobiales</taxon>
        <taxon>Methylocystaceae</taxon>
        <taxon>Methylocystis</taxon>
    </lineage>
</organism>
<dbReference type="InterPro" id="IPR029016">
    <property type="entry name" value="GAF-like_dom_sf"/>
</dbReference>
<proteinExistence type="predicted"/>
<evidence type="ECO:0000256" key="1">
    <source>
        <dbReference type="ARBA" id="ARBA00000085"/>
    </source>
</evidence>
<dbReference type="CDD" id="cd00082">
    <property type="entry name" value="HisKA"/>
    <property type="match status" value="1"/>
</dbReference>
<dbReference type="EC" id="2.7.13.3" evidence="2"/>
<dbReference type="PANTHER" id="PTHR43547">
    <property type="entry name" value="TWO-COMPONENT HISTIDINE KINASE"/>
    <property type="match status" value="1"/>
</dbReference>
<dbReference type="RefSeq" id="WP_281931229.1">
    <property type="nucleotide sequence ID" value="NZ_AP027142.1"/>
</dbReference>
<dbReference type="SUPFAM" id="SSF55874">
    <property type="entry name" value="ATPase domain of HSP90 chaperone/DNA topoisomerase II/histidine kinase"/>
    <property type="match status" value="1"/>
</dbReference>
<dbReference type="Pfam" id="PF02518">
    <property type="entry name" value="HATPase_c"/>
    <property type="match status" value="1"/>
</dbReference>
<dbReference type="InterPro" id="IPR004358">
    <property type="entry name" value="Sig_transdc_His_kin-like_C"/>
</dbReference>
<dbReference type="InterPro" id="IPR036097">
    <property type="entry name" value="HisK_dim/P_sf"/>
</dbReference>
<sequence>MRQQVFDALIGNRCESEETLGAGARRNAFLSQAAGLLLQVDNPKDAIDEICRNAMHDLDCQFFFNFLFDEQTKGLRLNAFAGLPEEEAHKFLDLDYKTLLLGCATRDCECDNTCTARDLRDELANAYGLTAYYCFPLTSYGRIIGTLSFGSRTRPGFDDSATMLMETLSHYVSIAVARSHMEHALRECDRRKDEFIATLAHELRNPLAAIHHGFHAMARIGDNAIPILQPIIERQLAHMVRLVDDLLDIGRIATGKIEVKMEAVDLVAVVNRSIEACEFALASRNHKLGLFLPSEALLVNGDPVRLVQAIANLIDNAAKYTSADGEIDVEAMVEGLEALVIVRDNGVGIPADRLETIFSMFEQIEGYSGGLGIGLNLSRRIIEMHGGTLQARSEGLGCGSEFSLRLPLSDGTITARAPSA</sequence>
<dbReference type="Pfam" id="PF00512">
    <property type="entry name" value="HisKA"/>
    <property type="match status" value="1"/>
</dbReference>
<dbReference type="SUPFAM" id="SSF55781">
    <property type="entry name" value="GAF domain-like"/>
    <property type="match status" value="1"/>
</dbReference>
<dbReference type="CDD" id="cd00075">
    <property type="entry name" value="HATPase"/>
    <property type="match status" value="1"/>
</dbReference>
<dbReference type="InterPro" id="IPR003661">
    <property type="entry name" value="HisK_dim/P_dom"/>
</dbReference>
<dbReference type="Gene3D" id="3.30.565.10">
    <property type="entry name" value="Histidine kinase-like ATPase, C-terminal domain"/>
    <property type="match status" value="1"/>
</dbReference>
<keyword evidence="6" id="KW-1185">Reference proteome</keyword>
<dbReference type="Proteomes" id="UP001317629">
    <property type="component" value="Chromosome"/>
</dbReference>
<evidence type="ECO:0000259" key="4">
    <source>
        <dbReference type="PROSITE" id="PS50109"/>
    </source>
</evidence>
<dbReference type="PROSITE" id="PS50109">
    <property type="entry name" value="HIS_KIN"/>
    <property type="match status" value="1"/>
</dbReference>
<dbReference type="Gene3D" id="1.10.287.130">
    <property type="match status" value="1"/>
</dbReference>